<dbReference type="GO" id="GO:0016491">
    <property type="term" value="F:oxidoreductase activity"/>
    <property type="evidence" value="ECO:0007669"/>
    <property type="project" value="InterPro"/>
</dbReference>
<evidence type="ECO:0000313" key="2">
    <source>
        <dbReference type="EMBL" id="GGM82459.1"/>
    </source>
</evidence>
<proteinExistence type="predicted"/>
<evidence type="ECO:0000313" key="3">
    <source>
        <dbReference type="Proteomes" id="UP000637578"/>
    </source>
</evidence>
<sequence>MPETEKQHATNLLDAVYNTGVPASDDPMENYWEASKLELHSLGWDVPGGLALEQSPELQAITERAARLNTSRPLLRLPEPPPSTTSLAEAVEQRASAAHFGPGLLSLELVAALLSGSYRVNTTRHHPRRPVPSGGGLYPLDLYVVAQRVNGLKTGLYHYDPFRHGLMWMRTVDHPALHMASLQPDMAADCAALVIIGASFWRSRFKYGQRCLRFCLLEAGHVAQNLILFATAHGLVSRPIGGFIDRVLAQNMDYDGVNESPLYAVLVGPPGD</sequence>
<dbReference type="AlphaFoldDB" id="A0A8J3FZ87"/>
<dbReference type="CDD" id="cd02142">
    <property type="entry name" value="McbC_SagB-like_oxidoreductase"/>
    <property type="match status" value="1"/>
</dbReference>
<feature type="domain" description="Nitroreductase" evidence="1">
    <location>
        <begin position="92"/>
        <end position="268"/>
    </location>
</feature>
<organism evidence="2 3">
    <name type="scientific">Longimycelium tulufanense</name>
    <dbReference type="NCBI Taxonomy" id="907463"/>
    <lineage>
        <taxon>Bacteria</taxon>
        <taxon>Bacillati</taxon>
        <taxon>Actinomycetota</taxon>
        <taxon>Actinomycetes</taxon>
        <taxon>Pseudonocardiales</taxon>
        <taxon>Pseudonocardiaceae</taxon>
        <taxon>Longimycelium</taxon>
    </lineage>
</organism>
<dbReference type="PANTHER" id="PTHR43745">
    <property type="entry name" value="NITROREDUCTASE MJ1384-RELATED"/>
    <property type="match status" value="1"/>
</dbReference>
<reference evidence="2" key="1">
    <citation type="journal article" date="2014" name="Int. J. Syst. Evol. Microbiol.">
        <title>Complete genome sequence of Corynebacterium casei LMG S-19264T (=DSM 44701T), isolated from a smear-ripened cheese.</title>
        <authorList>
            <consortium name="US DOE Joint Genome Institute (JGI-PGF)"/>
            <person name="Walter F."/>
            <person name="Albersmeier A."/>
            <person name="Kalinowski J."/>
            <person name="Ruckert C."/>
        </authorList>
    </citation>
    <scope>NUCLEOTIDE SEQUENCE</scope>
    <source>
        <strain evidence="2">CGMCC 4.5737</strain>
    </source>
</reference>
<dbReference type="Proteomes" id="UP000637578">
    <property type="component" value="Unassembled WGS sequence"/>
</dbReference>
<dbReference type="PANTHER" id="PTHR43745:SF2">
    <property type="entry name" value="NITROREDUCTASE MJ1384-RELATED"/>
    <property type="match status" value="1"/>
</dbReference>
<dbReference type="InterPro" id="IPR000415">
    <property type="entry name" value="Nitroreductase-like"/>
</dbReference>
<dbReference type="NCBIfam" id="TIGR03605">
    <property type="entry name" value="antibiot_sagB"/>
    <property type="match status" value="1"/>
</dbReference>
<name>A0A8J3FZ87_9PSEU</name>
<comment type="caution">
    <text evidence="2">The sequence shown here is derived from an EMBL/GenBank/DDBJ whole genome shotgun (WGS) entry which is preliminary data.</text>
</comment>
<dbReference type="EMBL" id="BMMK01000056">
    <property type="protein sequence ID" value="GGM82459.1"/>
    <property type="molecule type" value="Genomic_DNA"/>
</dbReference>
<gene>
    <name evidence="2" type="ORF">GCM10012275_61310</name>
</gene>
<dbReference type="SUPFAM" id="SSF55469">
    <property type="entry name" value="FMN-dependent nitroreductase-like"/>
    <property type="match status" value="1"/>
</dbReference>
<dbReference type="Pfam" id="PF00881">
    <property type="entry name" value="Nitroreductase"/>
    <property type="match status" value="1"/>
</dbReference>
<dbReference type="Gene3D" id="3.40.109.10">
    <property type="entry name" value="NADH Oxidase"/>
    <property type="match status" value="1"/>
</dbReference>
<reference evidence="2" key="2">
    <citation type="submission" date="2020-09" db="EMBL/GenBank/DDBJ databases">
        <authorList>
            <person name="Sun Q."/>
            <person name="Zhou Y."/>
        </authorList>
    </citation>
    <scope>NUCLEOTIDE SEQUENCE</scope>
    <source>
        <strain evidence="2">CGMCC 4.5737</strain>
    </source>
</reference>
<evidence type="ECO:0000259" key="1">
    <source>
        <dbReference type="Pfam" id="PF00881"/>
    </source>
</evidence>
<keyword evidence="3" id="KW-1185">Reference proteome</keyword>
<accession>A0A8J3FZ87</accession>
<protein>
    <recommendedName>
        <fullName evidence="1">Nitroreductase domain-containing protein</fullName>
    </recommendedName>
</protein>
<dbReference type="RefSeq" id="WP_189061924.1">
    <property type="nucleotide sequence ID" value="NZ_BMMK01000056.1"/>
</dbReference>
<dbReference type="InterPro" id="IPR020051">
    <property type="entry name" value="SagB-type_dehydrogenase"/>
</dbReference>
<dbReference type="InterPro" id="IPR052544">
    <property type="entry name" value="Bacteriocin_Proc_Enz"/>
</dbReference>
<dbReference type="InterPro" id="IPR029479">
    <property type="entry name" value="Nitroreductase"/>
</dbReference>